<dbReference type="GO" id="GO:0005524">
    <property type="term" value="F:ATP binding"/>
    <property type="evidence" value="ECO:0007669"/>
    <property type="project" value="InterPro"/>
</dbReference>
<reference evidence="3 4" key="2">
    <citation type="submission" date="2009-03" db="EMBL/GenBank/DDBJ databases">
        <title>Draft genome sequence of Roseburia inulinivorans (DSM 16841).</title>
        <authorList>
            <person name="Sudarsanam P."/>
            <person name="Ley R."/>
            <person name="Guruge J."/>
            <person name="Turnbaugh P.J."/>
            <person name="Mahowald M."/>
            <person name="Liep D."/>
            <person name="Gordon J."/>
        </authorList>
    </citation>
    <scope>NUCLEOTIDE SEQUENCE [LARGE SCALE GENOMIC DNA]</scope>
    <source>
        <strain evidence="3 4">DSM 16841</strain>
    </source>
</reference>
<evidence type="ECO:0000259" key="2">
    <source>
        <dbReference type="PROSITE" id="PS00662"/>
    </source>
</evidence>
<organism evidence="3 4">
    <name type="scientific">Roseburia inulinivorans DSM 16841</name>
    <dbReference type="NCBI Taxonomy" id="622312"/>
    <lineage>
        <taxon>Bacteria</taxon>
        <taxon>Bacillati</taxon>
        <taxon>Bacillota</taxon>
        <taxon>Clostridia</taxon>
        <taxon>Lachnospirales</taxon>
        <taxon>Lachnospiraceae</taxon>
        <taxon>Roseburia</taxon>
    </lineage>
</organism>
<sequence>MTHFICIREINYKKGLVMNMNVREILENITKEHASDIFVVAGRPLTYKVSGKMHTYQEERMKPDMCRDFVTAIYELADHRDISQFETTGDDDFSFAIVGVSRFRVSTYKQRGSYSAVIRIITFTLPQPSELMIPDAVMELANTNKGMVLVTGPAGGGKSTTLACLIDKINTEQEAHIITLEDPLEYLHTHKKSIVSQREICTDTENYLTALRASLRQSPDVILLGEMRDYETINTAMTAAETGHLIFSTLHTIGAANTIDRIIDAFPAAQQHQVAVQLSMVLHAVVSQRLLPTTDGKMVPAFEIMVLTPAIRNIIREGKTHQIDGMIYTSTNENMLAMDTSIFRLYQKGIIDKKTALANASNPEMMSKKTGAI</sequence>
<comment type="similarity">
    <text evidence="1">Belongs to the GSP E family.</text>
</comment>
<dbReference type="InterPro" id="IPR001482">
    <property type="entry name" value="T2SS/T4SS_dom"/>
</dbReference>
<dbReference type="Proteomes" id="UP000003561">
    <property type="component" value="Unassembled WGS sequence"/>
</dbReference>
<feature type="domain" description="Bacterial type II secretion system protein E" evidence="2">
    <location>
        <begin position="215"/>
        <end position="229"/>
    </location>
</feature>
<dbReference type="NCBIfam" id="TIGR01420">
    <property type="entry name" value="pilT_fam"/>
    <property type="match status" value="1"/>
</dbReference>
<dbReference type="Gene3D" id="3.30.450.90">
    <property type="match status" value="1"/>
</dbReference>
<dbReference type="GO" id="GO:0016887">
    <property type="term" value="F:ATP hydrolysis activity"/>
    <property type="evidence" value="ECO:0007669"/>
    <property type="project" value="InterPro"/>
</dbReference>
<dbReference type="PANTHER" id="PTHR30486:SF16">
    <property type="entry name" value="TWITCHING MOTILITY PROTEIN PILT"/>
    <property type="match status" value="1"/>
</dbReference>
<dbReference type="Gene3D" id="3.40.50.300">
    <property type="entry name" value="P-loop containing nucleotide triphosphate hydrolases"/>
    <property type="match status" value="1"/>
</dbReference>
<dbReference type="SUPFAM" id="SSF52540">
    <property type="entry name" value="P-loop containing nucleoside triphosphate hydrolases"/>
    <property type="match status" value="1"/>
</dbReference>
<evidence type="ECO:0000313" key="3">
    <source>
        <dbReference type="EMBL" id="EEG95415.1"/>
    </source>
</evidence>
<gene>
    <name evidence="3" type="ORF">ROSEINA2194_00738</name>
</gene>
<evidence type="ECO:0000256" key="1">
    <source>
        <dbReference type="ARBA" id="ARBA00006611"/>
    </source>
</evidence>
<reference evidence="3 4" key="1">
    <citation type="submission" date="2009-02" db="EMBL/GenBank/DDBJ databases">
        <authorList>
            <person name="Fulton L."/>
            <person name="Clifton S."/>
            <person name="Fulton B."/>
            <person name="Xu J."/>
            <person name="Minx P."/>
            <person name="Pepin K.H."/>
            <person name="Johnson M."/>
            <person name="Bhonagiri V."/>
            <person name="Nash W.E."/>
            <person name="Mardis E.R."/>
            <person name="Wilson R.K."/>
        </authorList>
    </citation>
    <scope>NUCLEOTIDE SEQUENCE [LARGE SCALE GENOMIC DNA]</scope>
    <source>
        <strain evidence="3 4">DSM 16841</strain>
    </source>
</reference>
<accession>C0FPT5</accession>
<dbReference type="eggNOG" id="COG2805">
    <property type="taxonomic scope" value="Bacteria"/>
</dbReference>
<dbReference type="InterPro" id="IPR006321">
    <property type="entry name" value="PilT/PilU"/>
</dbReference>
<dbReference type="AlphaFoldDB" id="C0FPT5"/>
<dbReference type="CDD" id="cd01131">
    <property type="entry name" value="PilT"/>
    <property type="match status" value="1"/>
</dbReference>
<dbReference type="InterPro" id="IPR027417">
    <property type="entry name" value="P-loop_NTPase"/>
</dbReference>
<comment type="caution">
    <text evidence="3">The sequence shown here is derived from an EMBL/GenBank/DDBJ whole genome shotgun (WGS) entry which is preliminary data.</text>
</comment>
<dbReference type="EMBL" id="ACFY01000032">
    <property type="protein sequence ID" value="EEG95415.1"/>
    <property type="molecule type" value="Genomic_DNA"/>
</dbReference>
<dbReference type="PANTHER" id="PTHR30486">
    <property type="entry name" value="TWITCHING MOTILITY PROTEIN PILT"/>
    <property type="match status" value="1"/>
</dbReference>
<evidence type="ECO:0000313" key="4">
    <source>
        <dbReference type="Proteomes" id="UP000003561"/>
    </source>
</evidence>
<protein>
    <submittedName>
        <fullName evidence="3">Twitching motility protein</fullName>
    </submittedName>
</protein>
<dbReference type="PROSITE" id="PS00662">
    <property type="entry name" value="T2SP_E"/>
    <property type="match status" value="1"/>
</dbReference>
<dbReference type="SMART" id="SM00382">
    <property type="entry name" value="AAA"/>
    <property type="match status" value="1"/>
</dbReference>
<dbReference type="InterPro" id="IPR050921">
    <property type="entry name" value="T4SS_GSP_E_ATPase"/>
</dbReference>
<name>C0FPT5_9FIRM</name>
<dbReference type="Pfam" id="PF00437">
    <property type="entry name" value="T2SSE"/>
    <property type="match status" value="1"/>
</dbReference>
<dbReference type="InterPro" id="IPR003593">
    <property type="entry name" value="AAA+_ATPase"/>
</dbReference>
<proteinExistence type="inferred from homology"/>